<dbReference type="Proteomes" id="UP000486351">
    <property type="component" value="Unassembled WGS sequence"/>
</dbReference>
<protein>
    <submittedName>
        <fullName evidence="2">Uncharacterized protein</fullName>
    </submittedName>
</protein>
<evidence type="ECO:0000313" key="3">
    <source>
        <dbReference type="Proteomes" id="UP000486351"/>
    </source>
</evidence>
<feature type="region of interest" description="Disordered" evidence="1">
    <location>
        <begin position="29"/>
        <end position="49"/>
    </location>
</feature>
<dbReference type="AlphaFoldDB" id="A0A6G0Q0A7"/>
<reference evidence="2 3" key="1">
    <citation type="submission" date="2018-09" db="EMBL/GenBank/DDBJ databases">
        <title>Genomic investigation of the strawberry pathogen Phytophthora fragariae indicates pathogenicity is determined by transcriptional variation in three key races.</title>
        <authorList>
            <person name="Adams T.M."/>
            <person name="Armitage A.D."/>
            <person name="Sobczyk M.K."/>
            <person name="Bates H.J."/>
            <person name="Dunwell J.M."/>
            <person name="Nellist C.F."/>
            <person name="Harrison R.J."/>
        </authorList>
    </citation>
    <scope>NUCLEOTIDE SEQUENCE [LARGE SCALE GENOMIC DNA]</scope>
    <source>
        <strain evidence="2 3">NOV-77</strain>
    </source>
</reference>
<accession>A0A6G0Q0A7</accession>
<evidence type="ECO:0000313" key="2">
    <source>
        <dbReference type="EMBL" id="KAE9263771.1"/>
    </source>
</evidence>
<organism evidence="2 3">
    <name type="scientific">Phytophthora fragariae</name>
    <dbReference type="NCBI Taxonomy" id="53985"/>
    <lineage>
        <taxon>Eukaryota</taxon>
        <taxon>Sar</taxon>
        <taxon>Stramenopiles</taxon>
        <taxon>Oomycota</taxon>
        <taxon>Peronosporomycetes</taxon>
        <taxon>Peronosporales</taxon>
        <taxon>Peronosporaceae</taxon>
        <taxon>Phytophthora</taxon>
    </lineage>
</organism>
<dbReference type="EMBL" id="QXFY01008649">
    <property type="protein sequence ID" value="KAE9263771.1"/>
    <property type="molecule type" value="Genomic_DNA"/>
</dbReference>
<comment type="caution">
    <text evidence="2">The sequence shown here is derived from an EMBL/GenBank/DDBJ whole genome shotgun (WGS) entry which is preliminary data.</text>
</comment>
<sequence>MGGDDELDEMRVNPGTGWHEDCTLAIFGASGRSERNERPPAARRRVARR</sequence>
<evidence type="ECO:0000256" key="1">
    <source>
        <dbReference type="SAM" id="MobiDB-lite"/>
    </source>
</evidence>
<name>A0A6G0Q0A7_9STRA</name>
<gene>
    <name evidence="2" type="ORF">PF008_g32281</name>
</gene>
<proteinExistence type="predicted"/>